<dbReference type="EMBL" id="CABITT030000002">
    <property type="protein sequence ID" value="VVA95524.1"/>
    <property type="molecule type" value="Genomic_DNA"/>
</dbReference>
<gene>
    <name evidence="2" type="ORF">ANE_LOCUS5969</name>
</gene>
<accession>A0A565B351</accession>
<feature type="region of interest" description="Disordered" evidence="1">
    <location>
        <begin position="211"/>
        <end position="232"/>
    </location>
</feature>
<keyword evidence="3" id="KW-1185">Reference proteome</keyword>
<evidence type="ECO:0000313" key="3">
    <source>
        <dbReference type="Proteomes" id="UP000489600"/>
    </source>
</evidence>
<protein>
    <submittedName>
        <fullName evidence="2">Uncharacterized protein</fullName>
    </submittedName>
</protein>
<name>A0A565B351_9BRAS</name>
<feature type="compositionally biased region" description="Polar residues" evidence="1">
    <location>
        <begin position="581"/>
        <end position="592"/>
    </location>
</feature>
<dbReference type="OrthoDB" id="913480at2759"/>
<feature type="compositionally biased region" description="Basic and acidic residues" evidence="1">
    <location>
        <begin position="29"/>
        <end position="47"/>
    </location>
</feature>
<proteinExistence type="predicted"/>
<feature type="region of interest" description="Disordered" evidence="1">
    <location>
        <begin position="25"/>
        <end position="67"/>
    </location>
</feature>
<reference evidence="2" key="1">
    <citation type="submission" date="2019-07" db="EMBL/GenBank/DDBJ databases">
        <authorList>
            <person name="Dittberner H."/>
        </authorList>
    </citation>
    <scope>NUCLEOTIDE SEQUENCE [LARGE SCALE GENOMIC DNA]</scope>
</reference>
<dbReference type="Proteomes" id="UP000489600">
    <property type="component" value="Unassembled WGS sequence"/>
</dbReference>
<evidence type="ECO:0000313" key="2">
    <source>
        <dbReference type="EMBL" id="VVA95524.1"/>
    </source>
</evidence>
<dbReference type="AlphaFoldDB" id="A0A565B351"/>
<organism evidence="2 3">
    <name type="scientific">Arabis nemorensis</name>
    <dbReference type="NCBI Taxonomy" id="586526"/>
    <lineage>
        <taxon>Eukaryota</taxon>
        <taxon>Viridiplantae</taxon>
        <taxon>Streptophyta</taxon>
        <taxon>Embryophyta</taxon>
        <taxon>Tracheophyta</taxon>
        <taxon>Spermatophyta</taxon>
        <taxon>Magnoliopsida</taxon>
        <taxon>eudicotyledons</taxon>
        <taxon>Gunneridae</taxon>
        <taxon>Pentapetalae</taxon>
        <taxon>rosids</taxon>
        <taxon>malvids</taxon>
        <taxon>Brassicales</taxon>
        <taxon>Brassicaceae</taxon>
        <taxon>Arabideae</taxon>
        <taxon>Arabis</taxon>
    </lineage>
</organism>
<feature type="region of interest" description="Disordered" evidence="1">
    <location>
        <begin position="579"/>
        <end position="628"/>
    </location>
</feature>
<comment type="caution">
    <text evidence="2">The sequence shown here is derived from an EMBL/GenBank/DDBJ whole genome shotgun (WGS) entry which is preliminary data.</text>
</comment>
<feature type="compositionally biased region" description="Polar residues" evidence="1">
    <location>
        <begin position="53"/>
        <end position="64"/>
    </location>
</feature>
<sequence>MEISKVGCMSVGPCENLTPQNLLNALEPEEARGSSKKMNQEFVKEKPQGMAEDSSSTSETNVMVSENELDSTPILSVDLSLVRIMKESNSKLMEEEKQEQEKETVLMAAANKDKDIASTVVPEEDIKTKEDILVSISRSELKDHSFVSKLAEGDEAVESHATVFTTPEQVLLLGDSELYGAEKEEDHTATKVPDESDVLNATEKKCFMLGGSRKNEARNEGESTVVKLPDESNITTSPVRQFSVEDFKRDGIERNEENRTVNFSCEFGTCTSPDRRTVLGNLVSDGAEDSVGINRADKSDLLTSLEKKLFYGDHEQKEAVKTEEKAAAEFQHESAAVPNTPERQSILEDSQLNEAAKMKKGDYVIGKSHVVSDDFTAAESQSVVGDSEPDGAENICRENTDVESFDIGKSGLSHNASSSKVVLKENTIICSNDAGKEAAGTESQAEHVIGLDAIQGTKQSKRETVDLFAFDIQERETILRKSVKFPATSNFLEPIPWSGNNEADKLMETKESKNTQIGFEGNLLLESSGNSFVSEKTCIVAGFDSEVDDINTCEKSVRKSLENEATGPLATAFGEAISLTPDESTVQNNTNEEAADEQVIRRETTPSPEETMNEYPNTDESGTLSEKQVRREPLLIYQTQVKPNRNDMKENAPNSKIVHNLNITAPRISKRKPLQDLKKN</sequence>
<feature type="compositionally biased region" description="Polar residues" evidence="1">
    <location>
        <begin position="605"/>
        <end position="626"/>
    </location>
</feature>
<evidence type="ECO:0000256" key="1">
    <source>
        <dbReference type="SAM" id="MobiDB-lite"/>
    </source>
</evidence>